<proteinExistence type="predicted"/>
<dbReference type="RefSeq" id="WP_272946640.1">
    <property type="nucleotide sequence ID" value="NZ_CP038470.1"/>
</dbReference>
<name>A0A328ERP4_9CHLR</name>
<organism evidence="3 4">
    <name type="scientific">Dehalococcoides mccartyi</name>
    <dbReference type="NCBI Taxonomy" id="61435"/>
    <lineage>
        <taxon>Bacteria</taxon>
        <taxon>Bacillati</taxon>
        <taxon>Chloroflexota</taxon>
        <taxon>Dehalococcoidia</taxon>
        <taxon>Dehalococcoidales</taxon>
        <taxon>Dehalococcoidaceae</taxon>
        <taxon>Dehalococcoides</taxon>
    </lineage>
</organism>
<dbReference type="AlphaFoldDB" id="A0A328ERP4"/>
<evidence type="ECO:0000256" key="1">
    <source>
        <dbReference type="SAM" id="MobiDB-lite"/>
    </source>
</evidence>
<dbReference type="Proteomes" id="UP000249146">
    <property type="component" value="Unassembled WGS sequence"/>
</dbReference>
<reference evidence="4 5" key="1">
    <citation type="submission" date="2018-05" db="EMBL/GenBank/DDBJ databases">
        <title>Draft genome sequences of Dehalococcoides mccartyi strains RC and KS.</title>
        <authorList>
            <person name="Higgins S.A."/>
            <person name="Padilla-Crespo E."/>
            <person name="Loeffler F.E."/>
        </authorList>
    </citation>
    <scope>NUCLEOTIDE SEQUENCE [LARGE SCALE GENOMIC DNA]</scope>
    <source>
        <strain evidence="3 4">KS</strain>
        <strain evidence="2 5">RC</strain>
    </source>
</reference>
<accession>A0A328ERP4</accession>
<dbReference type="EMBL" id="QGLD01000018">
    <property type="protein sequence ID" value="RAL70011.1"/>
    <property type="molecule type" value="Genomic_DNA"/>
</dbReference>
<sequence>MSTPKRTPIERVTLKGTGDLRRKNQLSSNAQPGIFKRTTKKLS</sequence>
<evidence type="ECO:0000313" key="2">
    <source>
        <dbReference type="EMBL" id="RAL68809.1"/>
    </source>
</evidence>
<comment type="caution">
    <text evidence="3">The sequence shown here is derived from an EMBL/GenBank/DDBJ whole genome shotgun (WGS) entry which is preliminary data.</text>
</comment>
<evidence type="ECO:0000313" key="3">
    <source>
        <dbReference type="EMBL" id="RAL70011.1"/>
    </source>
</evidence>
<evidence type="ECO:0000313" key="5">
    <source>
        <dbReference type="Proteomes" id="UP000249146"/>
    </source>
</evidence>
<protein>
    <submittedName>
        <fullName evidence="3">Uncharacterized protein</fullName>
    </submittedName>
</protein>
<gene>
    <name evidence="3" type="ORF">C1G86_1535</name>
    <name evidence="2" type="ORF">C1G87_1572</name>
</gene>
<dbReference type="Proteomes" id="UP000248786">
    <property type="component" value="Unassembled WGS sequence"/>
</dbReference>
<feature type="compositionally biased region" description="Basic and acidic residues" evidence="1">
    <location>
        <begin position="7"/>
        <end position="22"/>
    </location>
</feature>
<dbReference type="EMBL" id="QGLC01000025">
    <property type="protein sequence ID" value="RAL68809.1"/>
    <property type="molecule type" value="Genomic_DNA"/>
</dbReference>
<evidence type="ECO:0000313" key="4">
    <source>
        <dbReference type="Proteomes" id="UP000248786"/>
    </source>
</evidence>
<feature type="region of interest" description="Disordered" evidence="1">
    <location>
        <begin position="1"/>
        <end position="43"/>
    </location>
</feature>